<keyword evidence="1" id="KW-0472">Membrane</keyword>
<dbReference type="InterPro" id="IPR018580">
    <property type="entry name" value="Uncharacterised_YfhO"/>
</dbReference>
<feature type="transmembrane region" description="Helical" evidence="1">
    <location>
        <begin position="97"/>
        <end position="122"/>
    </location>
</feature>
<feature type="transmembrane region" description="Helical" evidence="1">
    <location>
        <begin position="73"/>
        <end position="91"/>
    </location>
</feature>
<dbReference type="Proteomes" id="UP000326354">
    <property type="component" value="Chromosome"/>
</dbReference>
<evidence type="ECO:0000313" key="3">
    <source>
        <dbReference type="Proteomes" id="UP000326354"/>
    </source>
</evidence>
<proteinExistence type="predicted"/>
<keyword evidence="3" id="KW-1185">Reference proteome</keyword>
<feature type="transmembrane region" description="Helical" evidence="1">
    <location>
        <begin position="167"/>
        <end position="184"/>
    </location>
</feature>
<evidence type="ECO:0000256" key="1">
    <source>
        <dbReference type="SAM" id="Phobius"/>
    </source>
</evidence>
<name>A0A5S9F7T6_UABAM</name>
<sequence>MNLRKNWGWFIVAIFSILASWHYFFGTPHVLGLDYFIHLTQADIVKQGIADGIPIPAYHYLHGAGTTFIRYQGMLIAQLMGWCCFVIQLFIDIPDTAVIILVGRLFGLLLNLGAGLSFYWAAKKIIDVYGQEKIRCTPSIAVVAACAYIFGWSRWGVLLHVGSLQRAGALILFPITFAVFLTLLHRPLKKNEQVIMAISTSLCIMCHPGSFIYLIILCIIYFIASLITQPSEVLQWQKLRTIILPAIISFCLAAWFIFPMVLEKEYYGMMRRQQQTQHQVSWGEVLPTKYALEFVNRENWFSNLSADPDNNGSFLGSFGGVNSAYFGIIAMCIALFGFFISKNNPLKHVALNVILMTLFVAIIIFWRGFRHNIFHFIGHHLTLPFYWLEPLYFCLCACVLMGAISISELLLKIKKEYTVNIAMIFLATILCLDFFSLVTFNKAAGMYFPQNGQTNSLGISGNDSVFDAYEILKDLPHGRVLDLPKLLFNCNRLYHGHHDALPEEPNTDWTEAKYYNEQVLQKEILEAIPFSLEYGNRGPLTIKYIHSDTKGLSDSNYIWESKKDWQGAAHLDIGVPLPPGKFKCWIVLPTMISPQTTIETFYQNASVGKLQASTKGYHYYIVVPIEKKDLNASTAQIKIKIEKDTKTSKVVIGVIKPFIAYAGNSLAHRLSILNVAYVVLNRKHFRAATGQLANSKAIRKIHQSRKSVLYKNTLSSPVIVPRKVMQIKSDKPWELFHKISHHPNFNPHQVSFLYGANGVEDVVTAKNWQEKLVPLFLSNALHPKVDCQITYDSLQSITYEIESKQNQFFFPSLRYHPNLVALVNDKPVKKYLAQAGMIAIKIPTGKCKITIHYQHPWYDTLGKWISLLTILLLFIYAIHKIRHK</sequence>
<dbReference type="KEGG" id="uam:UABAM_05994"/>
<feature type="transmembrane region" description="Helical" evidence="1">
    <location>
        <begin position="134"/>
        <end position="155"/>
    </location>
</feature>
<feature type="transmembrane region" description="Helical" evidence="1">
    <location>
        <begin position="7"/>
        <end position="24"/>
    </location>
</feature>
<keyword evidence="1" id="KW-0812">Transmembrane</keyword>
<feature type="transmembrane region" description="Helical" evidence="1">
    <location>
        <begin position="242"/>
        <end position="262"/>
    </location>
</feature>
<dbReference type="EMBL" id="AP019860">
    <property type="protein sequence ID" value="BBM87582.1"/>
    <property type="molecule type" value="Genomic_DNA"/>
</dbReference>
<protein>
    <submittedName>
        <fullName evidence="2">Uncharacterized protein</fullName>
    </submittedName>
</protein>
<feature type="transmembrane region" description="Helical" evidence="1">
    <location>
        <begin position="324"/>
        <end position="343"/>
    </location>
</feature>
<dbReference type="Pfam" id="PF09586">
    <property type="entry name" value="YfhO"/>
    <property type="match status" value="1"/>
</dbReference>
<gene>
    <name evidence="2" type="ORF">UABAM_05994</name>
</gene>
<organism evidence="2 3">
    <name type="scientific">Uabimicrobium amorphum</name>
    <dbReference type="NCBI Taxonomy" id="2596890"/>
    <lineage>
        <taxon>Bacteria</taxon>
        <taxon>Pseudomonadati</taxon>
        <taxon>Planctomycetota</taxon>
        <taxon>Candidatus Uabimicrobiia</taxon>
        <taxon>Candidatus Uabimicrobiales</taxon>
        <taxon>Candidatus Uabimicrobiaceae</taxon>
        <taxon>Candidatus Uabimicrobium</taxon>
    </lineage>
</organism>
<feature type="transmembrane region" description="Helical" evidence="1">
    <location>
        <begin position="349"/>
        <end position="369"/>
    </location>
</feature>
<evidence type="ECO:0000313" key="2">
    <source>
        <dbReference type="EMBL" id="BBM87582.1"/>
    </source>
</evidence>
<feature type="transmembrane region" description="Helical" evidence="1">
    <location>
        <begin position="196"/>
        <end position="222"/>
    </location>
</feature>
<feature type="transmembrane region" description="Helical" evidence="1">
    <location>
        <begin position="861"/>
        <end position="879"/>
    </location>
</feature>
<feature type="transmembrane region" description="Helical" evidence="1">
    <location>
        <begin position="417"/>
        <end position="440"/>
    </location>
</feature>
<keyword evidence="1" id="KW-1133">Transmembrane helix</keyword>
<dbReference type="RefSeq" id="WP_151971597.1">
    <property type="nucleotide sequence ID" value="NZ_AP019860.1"/>
</dbReference>
<dbReference type="AlphaFoldDB" id="A0A5S9F7T6"/>
<feature type="transmembrane region" description="Helical" evidence="1">
    <location>
        <begin position="390"/>
        <end position="411"/>
    </location>
</feature>
<accession>A0A5S9F7T6</accession>
<reference evidence="2 3" key="1">
    <citation type="submission" date="2019-08" db="EMBL/GenBank/DDBJ databases">
        <title>Complete genome sequence of Candidatus Uab amorphum.</title>
        <authorList>
            <person name="Shiratori T."/>
            <person name="Suzuki S."/>
            <person name="Kakizawa Y."/>
            <person name="Ishida K."/>
        </authorList>
    </citation>
    <scope>NUCLEOTIDE SEQUENCE [LARGE SCALE GENOMIC DNA]</scope>
    <source>
        <strain evidence="2 3">SRT547</strain>
    </source>
</reference>